<keyword evidence="6" id="KW-1185">Reference proteome</keyword>
<organism evidence="5 6">
    <name type="scientific">Seonamhaeicola maritimus</name>
    <dbReference type="NCBI Taxonomy" id="2591822"/>
    <lineage>
        <taxon>Bacteria</taxon>
        <taxon>Pseudomonadati</taxon>
        <taxon>Bacteroidota</taxon>
        <taxon>Flavobacteriia</taxon>
        <taxon>Flavobacteriales</taxon>
        <taxon>Flavobacteriaceae</taxon>
    </lineage>
</organism>
<dbReference type="Gene3D" id="1.10.357.10">
    <property type="entry name" value="Tetracycline Repressor, domain 2"/>
    <property type="match status" value="1"/>
</dbReference>
<dbReference type="InterPro" id="IPR036271">
    <property type="entry name" value="Tet_transcr_reg_TetR-rel_C_sf"/>
</dbReference>
<protein>
    <submittedName>
        <fullName evidence="5">TetR/AcrR family transcriptional regulator</fullName>
    </submittedName>
</protein>
<dbReference type="InterPro" id="IPR009057">
    <property type="entry name" value="Homeodomain-like_sf"/>
</dbReference>
<sequence length="191" mass="22413">MPQALNQTYEELVFKAQSLFWKQGYKGVNAKELANHLDVSMSTIYNKYTKDMLFIDSIEYYMNTYSDPFLSQLRASKEGLISLKDFFYALIEALLDKTFPRSCLMVNTVVEMRNENQDVINLYQRYFDALVNSYKVVLEKAIELGQIKHPEKKDDYARFLLGVIFSLSILYKINDKESLQNFIDERLSFIV</sequence>
<dbReference type="GO" id="GO:0003677">
    <property type="term" value="F:DNA binding"/>
    <property type="evidence" value="ECO:0007669"/>
    <property type="project" value="InterPro"/>
</dbReference>
<evidence type="ECO:0000259" key="4">
    <source>
        <dbReference type="Pfam" id="PF16925"/>
    </source>
</evidence>
<feature type="domain" description="Bacteriophage CI repressor N-terminal" evidence="3">
    <location>
        <begin position="27"/>
        <end position="52"/>
    </location>
</feature>
<dbReference type="Gene3D" id="1.10.10.60">
    <property type="entry name" value="Homeodomain-like"/>
    <property type="match status" value="1"/>
</dbReference>
<evidence type="ECO:0000256" key="2">
    <source>
        <dbReference type="ARBA" id="ARBA00023163"/>
    </source>
</evidence>
<dbReference type="Proteomes" id="UP000321080">
    <property type="component" value="Unassembled WGS sequence"/>
</dbReference>
<dbReference type="Pfam" id="PF07022">
    <property type="entry name" value="Phage_CI_repr"/>
    <property type="match status" value="1"/>
</dbReference>
<dbReference type="InterPro" id="IPR010744">
    <property type="entry name" value="Phage_CI_N"/>
</dbReference>
<keyword evidence="1" id="KW-0805">Transcription regulation</keyword>
<dbReference type="AlphaFoldDB" id="A0A5C7GJG9"/>
<comment type="caution">
    <text evidence="5">The sequence shown here is derived from an EMBL/GenBank/DDBJ whole genome shotgun (WGS) entry which is preliminary data.</text>
</comment>
<dbReference type="EMBL" id="VRKQ01000008">
    <property type="protein sequence ID" value="TXG38453.1"/>
    <property type="molecule type" value="Genomic_DNA"/>
</dbReference>
<evidence type="ECO:0000256" key="1">
    <source>
        <dbReference type="ARBA" id="ARBA00023015"/>
    </source>
</evidence>
<dbReference type="GO" id="GO:0045892">
    <property type="term" value="P:negative regulation of DNA-templated transcription"/>
    <property type="evidence" value="ECO:0007669"/>
    <property type="project" value="InterPro"/>
</dbReference>
<reference evidence="5 6" key="1">
    <citation type="submission" date="2019-08" db="EMBL/GenBank/DDBJ databases">
        <title>Seonamhaeicola sediminis sp. nov., isolated from marine sediment.</title>
        <authorList>
            <person name="Cao W.R."/>
        </authorList>
    </citation>
    <scope>NUCLEOTIDE SEQUENCE [LARGE SCALE GENOMIC DNA]</scope>
    <source>
        <strain evidence="5 6">1505</strain>
    </source>
</reference>
<gene>
    <name evidence="5" type="ORF">FUA22_00795</name>
</gene>
<keyword evidence="2" id="KW-0804">Transcription</keyword>
<feature type="domain" description="Tetracyclin repressor-like C-terminal" evidence="4">
    <location>
        <begin position="82"/>
        <end position="177"/>
    </location>
</feature>
<dbReference type="PANTHER" id="PTHR47506:SF1">
    <property type="entry name" value="HTH-TYPE TRANSCRIPTIONAL REGULATOR YJDC"/>
    <property type="match status" value="1"/>
</dbReference>
<proteinExistence type="predicted"/>
<dbReference type="SUPFAM" id="SSF46689">
    <property type="entry name" value="Homeodomain-like"/>
    <property type="match status" value="1"/>
</dbReference>
<dbReference type="RefSeq" id="WP_147765618.1">
    <property type="nucleotide sequence ID" value="NZ_VRKQ01000008.1"/>
</dbReference>
<evidence type="ECO:0000313" key="5">
    <source>
        <dbReference type="EMBL" id="TXG38453.1"/>
    </source>
</evidence>
<dbReference type="PANTHER" id="PTHR47506">
    <property type="entry name" value="TRANSCRIPTIONAL REGULATORY PROTEIN"/>
    <property type="match status" value="1"/>
</dbReference>
<evidence type="ECO:0000313" key="6">
    <source>
        <dbReference type="Proteomes" id="UP000321080"/>
    </source>
</evidence>
<evidence type="ECO:0000259" key="3">
    <source>
        <dbReference type="Pfam" id="PF07022"/>
    </source>
</evidence>
<dbReference type="OrthoDB" id="9795242at2"/>
<accession>A0A5C7GJG9</accession>
<dbReference type="SUPFAM" id="SSF48498">
    <property type="entry name" value="Tetracyclin repressor-like, C-terminal domain"/>
    <property type="match status" value="1"/>
</dbReference>
<dbReference type="Pfam" id="PF16925">
    <property type="entry name" value="TetR_C_13"/>
    <property type="match status" value="1"/>
</dbReference>
<name>A0A5C7GJG9_9FLAO</name>
<dbReference type="InterPro" id="IPR011075">
    <property type="entry name" value="TetR_C"/>
</dbReference>